<protein>
    <submittedName>
        <fullName evidence="1">26S proteasome regulatory subunit</fullName>
    </submittedName>
</protein>
<evidence type="ECO:0000313" key="2">
    <source>
        <dbReference type="Proteomes" id="UP001140087"/>
    </source>
</evidence>
<dbReference type="EMBL" id="JANBUN010001839">
    <property type="protein sequence ID" value="KAJ2796553.1"/>
    <property type="molecule type" value="Genomic_DNA"/>
</dbReference>
<accession>A0ACC1KXP5</accession>
<proteinExistence type="predicted"/>
<gene>
    <name evidence="1" type="primary">RPN9</name>
    <name evidence="1" type="ORF">H4R21_004663</name>
</gene>
<evidence type="ECO:0000313" key="1">
    <source>
        <dbReference type="EMBL" id="KAJ2796553.1"/>
    </source>
</evidence>
<organism evidence="1 2">
    <name type="scientific">Coemansia helicoidea</name>
    <dbReference type="NCBI Taxonomy" id="1286919"/>
    <lineage>
        <taxon>Eukaryota</taxon>
        <taxon>Fungi</taxon>
        <taxon>Fungi incertae sedis</taxon>
        <taxon>Zoopagomycota</taxon>
        <taxon>Kickxellomycotina</taxon>
        <taxon>Kickxellomycetes</taxon>
        <taxon>Kickxellales</taxon>
        <taxon>Kickxellaceae</taxon>
        <taxon>Coemansia</taxon>
    </lineage>
</organism>
<name>A0ACC1KXP5_9FUNG</name>
<comment type="caution">
    <text evidence="1">The sequence shown here is derived from an EMBL/GenBank/DDBJ whole genome shotgun (WGS) entry which is preliminary data.</text>
</comment>
<dbReference type="Proteomes" id="UP001140087">
    <property type="component" value="Unassembled WGS sequence"/>
</dbReference>
<sequence>MEVDNNVSAYLQAQQRQAPPAVAQHFAEFEGLYERKVWHQLTKAVEAFINIPEAAPYRVGVYNEFVRDWQKHMNKVKLVLFALAAARQLDSIPEAAAFMEKIAEEVNQPDSQEAYALAVLESAHFKLLLNDLDSTREALEKCQGMIESFAQVDPVIHASFYRVCADYYKAKAAYGQYYKNALLLLACIDVQELGIADRVQRAYDLAIAALLSDTIYNFGDLLSHPITEALKGTDNEWMLALLLAFNAGDIGKFEGLVGHLQAQPMLKQSVPFLQQKIRLMALIESMFRRQGTGARSLPFGAVSAETKLPVGEIEHLVMKALSLGLIRGSIDQVDQQITVQWVQPRHLGKEQIQNLVDRLAQWESRVRDTAQRMSTTAPELFA</sequence>
<reference evidence="1" key="1">
    <citation type="submission" date="2022-07" db="EMBL/GenBank/DDBJ databases">
        <title>Phylogenomic reconstructions and comparative analyses of Kickxellomycotina fungi.</title>
        <authorList>
            <person name="Reynolds N.K."/>
            <person name="Stajich J.E."/>
            <person name="Barry K."/>
            <person name="Grigoriev I.V."/>
            <person name="Crous P."/>
            <person name="Smith M.E."/>
        </authorList>
    </citation>
    <scope>NUCLEOTIDE SEQUENCE</scope>
    <source>
        <strain evidence="1">BCRC 34780</strain>
    </source>
</reference>
<keyword evidence="1" id="KW-0647">Proteasome</keyword>
<keyword evidence="2" id="KW-1185">Reference proteome</keyword>